<protein>
    <submittedName>
        <fullName evidence="1">Uncharacterized protein</fullName>
    </submittedName>
</protein>
<evidence type="ECO:0000313" key="2">
    <source>
        <dbReference type="Proteomes" id="UP000775547"/>
    </source>
</evidence>
<gene>
    <name evidence="1" type="ORF">DXG03_001695</name>
</gene>
<keyword evidence="2" id="KW-1185">Reference proteome</keyword>
<organism evidence="1 2">
    <name type="scientific">Asterophora parasitica</name>
    <dbReference type="NCBI Taxonomy" id="117018"/>
    <lineage>
        <taxon>Eukaryota</taxon>
        <taxon>Fungi</taxon>
        <taxon>Dikarya</taxon>
        <taxon>Basidiomycota</taxon>
        <taxon>Agaricomycotina</taxon>
        <taxon>Agaricomycetes</taxon>
        <taxon>Agaricomycetidae</taxon>
        <taxon>Agaricales</taxon>
        <taxon>Tricholomatineae</taxon>
        <taxon>Lyophyllaceae</taxon>
        <taxon>Asterophora</taxon>
    </lineage>
</organism>
<dbReference type="AlphaFoldDB" id="A0A9P7GH24"/>
<reference evidence="1" key="2">
    <citation type="submission" date="2021-10" db="EMBL/GenBank/DDBJ databases">
        <title>Phylogenomics reveals ancestral predisposition of the termite-cultivated fungus Termitomyces towards a domesticated lifestyle.</title>
        <authorList>
            <person name="Auxier B."/>
            <person name="Grum-Grzhimaylo A."/>
            <person name="Cardenas M.E."/>
            <person name="Lodge J.D."/>
            <person name="Laessoe T."/>
            <person name="Pedersen O."/>
            <person name="Smith M.E."/>
            <person name="Kuyper T.W."/>
            <person name="Franco-Molano E.A."/>
            <person name="Baroni T.J."/>
            <person name="Aanen D.K."/>
        </authorList>
    </citation>
    <scope>NUCLEOTIDE SEQUENCE</scope>
    <source>
        <strain evidence="1">AP01</strain>
        <tissue evidence="1">Mycelium</tissue>
    </source>
</reference>
<name>A0A9P7GH24_9AGAR</name>
<proteinExistence type="predicted"/>
<reference evidence="1" key="1">
    <citation type="submission" date="2020-07" db="EMBL/GenBank/DDBJ databases">
        <authorList>
            <person name="Nieuwenhuis M."/>
            <person name="Van De Peppel L.J.J."/>
        </authorList>
    </citation>
    <scope>NUCLEOTIDE SEQUENCE</scope>
    <source>
        <strain evidence="1">AP01</strain>
        <tissue evidence="1">Mycelium</tissue>
    </source>
</reference>
<evidence type="ECO:0000313" key="1">
    <source>
        <dbReference type="EMBL" id="KAG5646972.1"/>
    </source>
</evidence>
<dbReference type="Proteomes" id="UP000775547">
    <property type="component" value="Unassembled WGS sequence"/>
</dbReference>
<dbReference type="EMBL" id="JABCKV010000014">
    <property type="protein sequence ID" value="KAG5646972.1"/>
    <property type="molecule type" value="Genomic_DNA"/>
</dbReference>
<accession>A0A9P7GH24</accession>
<comment type="caution">
    <text evidence="1">The sequence shown here is derived from an EMBL/GenBank/DDBJ whole genome shotgun (WGS) entry which is preliminary data.</text>
</comment>
<sequence>MQHDVSKSERVLQRTLPEGAWNRLLGAIQNSNKRNQIATYTPDFCSLLIHWNQDSDEVFYNHKLSYIVVGIVRELTIPQVRCSADKSVVIFVPKELGLTHGSISNSSTSTNEPQTELIAKWRAGLSRACASLLSANESCSSFLGYAMVGARLTRLLAVENMIIVECSTTFLNRLGNNRHVMKLNELLDDDAHVDHLPLNVFQSESRPAIWDFDVVEKLSKLTYRLTPPDSATLSAIMDDLAAYCHDLSPPKKEDTDVALVCIGDDGKPGGNRKRGAGDDDSYRGGNKTECSLRGGPLLMALAGRCRSRCG</sequence>